<dbReference type="Proteomes" id="UP000030014">
    <property type="component" value="Unassembled WGS sequence"/>
</dbReference>
<organism evidence="1 2">
    <name type="scientific">Clostridium botulinum C/D str. DC5</name>
    <dbReference type="NCBI Taxonomy" id="1443128"/>
    <lineage>
        <taxon>Bacteria</taxon>
        <taxon>Bacillati</taxon>
        <taxon>Bacillota</taxon>
        <taxon>Clostridia</taxon>
        <taxon>Eubacteriales</taxon>
        <taxon>Clostridiaceae</taxon>
        <taxon>Clostridium</taxon>
    </lineage>
</organism>
<name>A0A0A0HY83_CLOBO</name>
<evidence type="ECO:0000313" key="2">
    <source>
        <dbReference type="Proteomes" id="UP000030014"/>
    </source>
</evidence>
<comment type="caution">
    <text evidence="1">The sequence shown here is derived from an EMBL/GenBank/DDBJ whole genome shotgun (WGS) entry which is preliminary data.</text>
</comment>
<dbReference type="EMBL" id="JDRY01000170">
    <property type="protein sequence ID" value="KGM93363.1"/>
    <property type="molecule type" value="Genomic_DNA"/>
</dbReference>
<proteinExistence type="predicted"/>
<evidence type="ECO:0008006" key="3">
    <source>
        <dbReference type="Google" id="ProtNLM"/>
    </source>
</evidence>
<evidence type="ECO:0000313" key="1">
    <source>
        <dbReference type="EMBL" id="KGM93363.1"/>
    </source>
</evidence>
<dbReference type="AlphaFoldDB" id="A0A0A0HY83"/>
<reference evidence="1 2" key="1">
    <citation type="submission" date="2014-01" db="EMBL/GenBank/DDBJ databases">
        <title>Plasmidome dynamics in the species complex Clostridium novyi sensu lato converts strains of independent lineages into distinctly different pathogens.</title>
        <authorList>
            <person name="Skarin H."/>
            <person name="Segerman B."/>
        </authorList>
    </citation>
    <scope>NUCLEOTIDE SEQUENCE [LARGE SCALE GENOMIC DNA]</scope>
    <source>
        <strain evidence="1 2">DC5</strain>
    </source>
</reference>
<dbReference type="RefSeq" id="WP_039260172.1">
    <property type="nucleotide sequence ID" value="NZ_JDRY01000170.1"/>
</dbReference>
<gene>
    <name evidence="1" type="ORF">Z955_15435</name>
</gene>
<sequence length="327" mass="36305">MKTKLTDIQQLVVDICKGDVRQNFSKADGEEVLRQKILDTVGGEWNFYSYKKNQWEIFELIKEVISPATGVLVEESLSAFVDVHDVALGDKPVFDIEDNSLFRVATISTGTNDIRRQKIYGKTLQVEVENIGLKIYEDFDRFVSGRCDFASMIEKVKKSFSNELATRVYNAIKGAFDDLTAPYGVKGTFKSDDLADLIAHVQSATGQGVRVYGTKKALGKITSAVPSDKMKDELNLLGHYGVFQGTDLVELPQGHVAGTNTFAMDDNMLFVIPDDTKIVKLVLEGEPIVYENTSATARNDQQIEFLFERKAGVGVLKASVYGIYKLA</sequence>
<accession>A0A0A0HY83</accession>
<protein>
    <recommendedName>
        <fullName evidence="3">Phage capsid protein</fullName>
    </recommendedName>
</protein>